<dbReference type="VEuPathDB" id="TrichDB:TVAG_434450"/>
<dbReference type="VEuPathDB" id="TrichDB:TVAGG3_0376530"/>
<proteinExistence type="predicted"/>
<name>A2DSM8_TRIV3</name>
<sequence>MFLWIILASLLVTGLVVGCVFLAWKLYQCWRKKHNRVSGEDDSSYSTSSSSDTAVRRSDYPVRQYVSYQNEQRYYQVNQEILLRNALDQFQQEQEREIYTIAKELYEYQKIIQNDELQEILFLSVIFLENINEIQSSFNGMKMLEDFRDLLRNVRDEIRSALNTRRTIRVAILQRNGNEIRGMVAQFQA</sequence>
<keyword evidence="2" id="KW-0472">Membrane</keyword>
<evidence type="ECO:0000256" key="1">
    <source>
        <dbReference type="SAM" id="MobiDB-lite"/>
    </source>
</evidence>
<feature type="transmembrane region" description="Helical" evidence="2">
    <location>
        <begin position="6"/>
        <end position="27"/>
    </location>
</feature>
<dbReference type="InParanoid" id="A2DSM8"/>
<dbReference type="KEGG" id="tva:4774619"/>
<dbReference type="SMR" id="A2DSM8"/>
<dbReference type="EMBL" id="DS113240">
    <property type="protein sequence ID" value="EAY16608.1"/>
    <property type="molecule type" value="Genomic_DNA"/>
</dbReference>
<evidence type="ECO:0000256" key="2">
    <source>
        <dbReference type="SAM" id="Phobius"/>
    </source>
</evidence>
<evidence type="ECO:0000313" key="4">
    <source>
        <dbReference type="Proteomes" id="UP000001542"/>
    </source>
</evidence>
<feature type="region of interest" description="Disordered" evidence="1">
    <location>
        <begin position="37"/>
        <end position="56"/>
    </location>
</feature>
<evidence type="ECO:0000313" key="3">
    <source>
        <dbReference type="EMBL" id="EAY16608.1"/>
    </source>
</evidence>
<keyword evidence="4" id="KW-1185">Reference proteome</keyword>
<keyword evidence="2" id="KW-1133">Transmembrane helix</keyword>
<accession>A2DSM8</accession>
<protein>
    <submittedName>
        <fullName evidence="3">Uncharacterized protein</fullName>
    </submittedName>
</protein>
<gene>
    <name evidence="3" type="ORF">TVAG_434450</name>
</gene>
<reference evidence="3" key="1">
    <citation type="submission" date="2006-10" db="EMBL/GenBank/DDBJ databases">
        <authorList>
            <person name="Amadeo P."/>
            <person name="Zhao Q."/>
            <person name="Wortman J."/>
            <person name="Fraser-Liggett C."/>
            <person name="Carlton J."/>
        </authorList>
    </citation>
    <scope>NUCLEOTIDE SEQUENCE</scope>
    <source>
        <strain evidence="3">G3</strain>
    </source>
</reference>
<reference evidence="3" key="2">
    <citation type="journal article" date="2007" name="Science">
        <title>Draft genome sequence of the sexually transmitted pathogen Trichomonas vaginalis.</title>
        <authorList>
            <person name="Carlton J.M."/>
            <person name="Hirt R.P."/>
            <person name="Silva J.C."/>
            <person name="Delcher A.L."/>
            <person name="Schatz M."/>
            <person name="Zhao Q."/>
            <person name="Wortman J.R."/>
            <person name="Bidwell S.L."/>
            <person name="Alsmark U.C.M."/>
            <person name="Besteiro S."/>
            <person name="Sicheritz-Ponten T."/>
            <person name="Noel C.J."/>
            <person name="Dacks J.B."/>
            <person name="Foster P.G."/>
            <person name="Simillion C."/>
            <person name="Van de Peer Y."/>
            <person name="Miranda-Saavedra D."/>
            <person name="Barton G.J."/>
            <person name="Westrop G.D."/>
            <person name="Mueller S."/>
            <person name="Dessi D."/>
            <person name="Fiori P.L."/>
            <person name="Ren Q."/>
            <person name="Paulsen I."/>
            <person name="Zhang H."/>
            <person name="Bastida-Corcuera F.D."/>
            <person name="Simoes-Barbosa A."/>
            <person name="Brown M.T."/>
            <person name="Hayes R.D."/>
            <person name="Mukherjee M."/>
            <person name="Okumura C.Y."/>
            <person name="Schneider R."/>
            <person name="Smith A.J."/>
            <person name="Vanacova S."/>
            <person name="Villalvazo M."/>
            <person name="Haas B.J."/>
            <person name="Pertea M."/>
            <person name="Feldblyum T.V."/>
            <person name="Utterback T.R."/>
            <person name="Shu C.L."/>
            <person name="Osoegawa K."/>
            <person name="de Jong P.J."/>
            <person name="Hrdy I."/>
            <person name="Horvathova L."/>
            <person name="Zubacova Z."/>
            <person name="Dolezal P."/>
            <person name="Malik S.B."/>
            <person name="Logsdon J.M. Jr."/>
            <person name="Henze K."/>
            <person name="Gupta A."/>
            <person name="Wang C.C."/>
            <person name="Dunne R.L."/>
            <person name="Upcroft J.A."/>
            <person name="Upcroft P."/>
            <person name="White O."/>
            <person name="Salzberg S.L."/>
            <person name="Tang P."/>
            <person name="Chiu C.-H."/>
            <person name="Lee Y.-S."/>
            <person name="Embley T.M."/>
            <person name="Coombs G.H."/>
            <person name="Mottram J.C."/>
            <person name="Tachezy J."/>
            <person name="Fraser-Liggett C.M."/>
            <person name="Johnson P.J."/>
        </authorList>
    </citation>
    <scope>NUCLEOTIDE SEQUENCE [LARGE SCALE GENOMIC DNA]</scope>
    <source>
        <strain evidence="3">G3</strain>
    </source>
</reference>
<feature type="compositionally biased region" description="Low complexity" evidence="1">
    <location>
        <begin position="44"/>
        <end position="53"/>
    </location>
</feature>
<dbReference type="RefSeq" id="XP_001328831.1">
    <property type="nucleotide sequence ID" value="XM_001328796.1"/>
</dbReference>
<organism evidence="3 4">
    <name type="scientific">Trichomonas vaginalis (strain ATCC PRA-98 / G3)</name>
    <dbReference type="NCBI Taxonomy" id="412133"/>
    <lineage>
        <taxon>Eukaryota</taxon>
        <taxon>Metamonada</taxon>
        <taxon>Parabasalia</taxon>
        <taxon>Trichomonadida</taxon>
        <taxon>Trichomonadidae</taxon>
        <taxon>Trichomonas</taxon>
    </lineage>
</organism>
<dbReference type="AlphaFoldDB" id="A2DSM8"/>
<dbReference type="Proteomes" id="UP000001542">
    <property type="component" value="Unassembled WGS sequence"/>
</dbReference>
<keyword evidence="2" id="KW-0812">Transmembrane</keyword>